<dbReference type="Proteomes" id="UP000269721">
    <property type="component" value="Unassembled WGS sequence"/>
</dbReference>
<dbReference type="EMBL" id="KZ994303">
    <property type="protein sequence ID" value="RKO93278.1"/>
    <property type="molecule type" value="Genomic_DNA"/>
</dbReference>
<organism evidence="1 2">
    <name type="scientific">Blyttiomyces helicus</name>
    <dbReference type="NCBI Taxonomy" id="388810"/>
    <lineage>
        <taxon>Eukaryota</taxon>
        <taxon>Fungi</taxon>
        <taxon>Fungi incertae sedis</taxon>
        <taxon>Chytridiomycota</taxon>
        <taxon>Chytridiomycota incertae sedis</taxon>
        <taxon>Chytridiomycetes</taxon>
        <taxon>Chytridiomycetes incertae sedis</taxon>
        <taxon>Blyttiomyces</taxon>
    </lineage>
</organism>
<sequence length="196" mass="22015">MFNTASRGFGAVSLRMVKFYLTDEGINDTRATCGQEESYGGASLDKNQMVQIKRLTQSRLKASAKREEYEVMQVVEQAGIFQGSFLVPSRRDGNLQKKIDGNCQEQPKQAVGTQLFRPLLESDIPDVTANAVFKDVSLQKSVSGARKPLAVLSKKYLQRRKLSNKKLFEAREFEKIGLGDLADPPTMTYLQAPRRY</sequence>
<evidence type="ECO:0000313" key="1">
    <source>
        <dbReference type="EMBL" id="RKO93278.1"/>
    </source>
</evidence>
<dbReference type="AlphaFoldDB" id="A0A4P9WNK4"/>
<proteinExistence type="predicted"/>
<gene>
    <name evidence="1" type="ORF">BDK51DRAFT_31197</name>
</gene>
<reference evidence="2" key="1">
    <citation type="journal article" date="2018" name="Nat. Microbiol.">
        <title>Leveraging single-cell genomics to expand the fungal tree of life.</title>
        <authorList>
            <person name="Ahrendt S.R."/>
            <person name="Quandt C.A."/>
            <person name="Ciobanu D."/>
            <person name="Clum A."/>
            <person name="Salamov A."/>
            <person name="Andreopoulos B."/>
            <person name="Cheng J.F."/>
            <person name="Woyke T."/>
            <person name="Pelin A."/>
            <person name="Henrissat B."/>
            <person name="Reynolds N.K."/>
            <person name="Benny G.L."/>
            <person name="Smith M.E."/>
            <person name="James T.Y."/>
            <person name="Grigoriev I.V."/>
        </authorList>
    </citation>
    <scope>NUCLEOTIDE SEQUENCE [LARGE SCALE GENOMIC DNA]</scope>
</reference>
<evidence type="ECO:0000313" key="2">
    <source>
        <dbReference type="Proteomes" id="UP000269721"/>
    </source>
</evidence>
<name>A0A4P9WNK4_9FUNG</name>
<keyword evidence="2" id="KW-1185">Reference proteome</keyword>
<accession>A0A4P9WNK4</accession>
<protein>
    <submittedName>
        <fullName evidence="1">Uncharacterized protein</fullName>
    </submittedName>
</protein>